<dbReference type="InterPro" id="IPR008868">
    <property type="entry name" value="TniB"/>
</dbReference>
<dbReference type="AlphaFoldDB" id="A0A511JJE1"/>
<proteinExistence type="predicted"/>
<sequence>MDANMWHRHARAQQPAPPEKLSLIDLRALSSAERDAHLGALRDWLAASQFPTADARRVAATMWNVVTTNANSGPGAKTIVAVNAPNTIGKSTAVRAWAHQAYRQWIGQRINDARLPSWSPEPGVHAHEVPVAWINLQSAARIRDFNAQILTYFGYPTDGPIRSLSTRIAGAIGRHRVRVLVVDDVHLLDTRFKDGREVLDHLKHVNTELGERGATMVLIGANLHDSPILADPQIAGRLQALEMAPFAVDTLEDKRAWQEFLVDVEQQLLPYLPAATDGLLAKTHVSRIWRRTQGFVGDVSALLRGAVDAAAVDGTWTLHPSHLDGIALSQRATFQEQSLLRGRRPGSGAPKSRDSQ</sequence>
<evidence type="ECO:0000313" key="2">
    <source>
        <dbReference type="Proteomes" id="UP000321049"/>
    </source>
</evidence>
<organism evidence="1 2">
    <name type="scientific">Cellulomonas terrae</name>
    <dbReference type="NCBI Taxonomy" id="311234"/>
    <lineage>
        <taxon>Bacteria</taxon>
        <taxon>Bacillati</taxon>
        <taxon>Actinomycetota</taxon>
        <taxon>Actinomycetes</taxon>
        <taxon>Micrococcales</taxon>
        <taxon>Cellulomonadaceae</taxon>
        <taxon>Cellulomonas</taxon>
    </lineage>
</organism>
<evidence type="ECO:0000313" key="1">
    <source>
        <dbReference type="EMBL" id="GEL98128.1"/>
    </source>
</evidence>
<dbReference type="RefSeq" id="WP_146845676.1">
    <property type="nucleotide sequence ID" value="NZ_BJWH01000007.1"/>
</dbReference>
<keyword evidence="2" id="KW-1185">Reference proteome</keyword>
<evidence type="ECO:0008006" key="3">
    <source>
        <dbReference type="Google" id="ProtNLM"/>
    </source>
</evidence>
<dbReference type="SUPFAM" id="SSF52540">
    <property type="entry name" value="P-loop containing nucleoside triphosphate hydrolases"/>
    <property type="match status" value="1"/>
</dbReference>
<reference evidence="1 2" key="1">
    <citation type="submission" date="2019-07" db="EMBL/GenBank/DDBJ databases">
        <title>Whole genome shotgun sequence of Cellulomonas terrae NBRC 100819.</title>
        <authorList>
            <person name="Hosoyama A."/>
            <person name="Uohara A."/>
            <person name="Ohji S."/>
            <person name="Ichikawa N."/>
        </authorList>
    </citation>
    <scope>NUCLEOTIDE SEQUENCE [LARGE SCALE GENOMIC DNA]</scope>
    <source>
        <strain evidence="1 2">NBRC 100819</strain>
    </source>
</reference>
<dbReference type="OrthoDB" id="4711350at2"/>
<dbReference type="Proteomes" id="UP000321049">
    <property type="component" value="Unassembled WGS sequence"/>
</dbReference>
<comment type="caution">
    <text evidence="1">The sequence shown here is derived from an EMBL/GenBank/DDBJ whole genome shotgun (WGS) entry which is preliminary data.</text>
</comment>
<gene>
    <name evidence="1" type="ORF">CTE05_16750</name>
</gene>
<protein>
    <recommendedName>
        <fullName evidence="3">AAA+ ATPase domain-containing protein</fullName>
    </recommendedName>
</protein>
<dbReference type="EMBL" id="BJWH01000007">
    <property type="protein sequence ID" value="GEL98128.1"/>
    <property type="molecule type" value="Genomic_DNA"/>
</dbReference>
<accession>A0A511JJE1</accession>
<dbReference type="Pfam" id="PF05621">
    <property type="entry name" value="TniB"/>
    <property type="match status" value="1"/>
</dbReference>
<dbReference type="InterPro" id="IPR027417">
    <property type="entry name" value="P-loop_NTPase"/>
</dbReference>
<name>A0A511JJE1_9CELL</name>